<reference evidence="13 14" key="1">
    <citation type="submission" date="2020-08" db="EMBL/GenBank/DDBJ databases">
        <title>Sequencing the genomes of 1000 actinobacteria strains.</title>
        <authorList>
            <person name="Klenk H.-P."/>
        </authorList>
    </citation>
    <scope>NUCLEOTIDE SEQUENCE [LARGE SCALE GENOMIC DNA]</scope>
    <source>
        <strain evidence="13 14">DSM 44551</strain>
    </source>
</reference>
<dbReference type="InterPro" id="IPR003594">
    <property type="entry name" value="HATPase_dom"/>
</dbReference>
<gene>
    <name evidence="13" type="ORF">HDA36_001886</name>
</gene>
<feature type="transmembrane region" description="Helical" evidence="10">
    <location>
        <begin position="12"/>
        <end position="39"/>
    </location>
</feature>
<dbReference type="SUPFAM" id="SSF55874">
    <property type="entry name" value="ATPase domain of HSP90 chaperone/DNA topoisomerase II/histidine kinase"/>
    <property type="match status" value="1"/>
</dbReference>
<keyword evidence="5" id="KW-0547">Nucleotide-binding</keyword>
<dbReference type="GO" id="GO:0005524">
    <property type="term" value="F:ATP binding"/>
    <property type="evidence" value="ECO:0007669"/>
    <property type="project" value="UniProtKB-KW"/>
</dbReference>
<evidence type="ECO:0000256" key="8">
    <source>
        <dbReference type="ARBA" id="ARBA00023012"/>
    </source>
</evidence>
<dbReference type="Pfam" id="PF07730">
    <property type="entry name" value="HisKA_3"/>
    <property type="match status" value="1"/>
</dbReference>
<dbReference type="PANTHER" id="PTHR24421:SF10">
    <property type="entry name" value="NITRATE_NITRITE SENSOR PROTEIN NARQ"/>
    <property type="match status" value="1"/>
</dbReference>
<feature type="domain" description="Signal transduction histidine kinase subgroup 3 dimerisation and phosphoacceptor" evidence="12">
    <location>
        <begin position="130"/>
        <end position="194"/>
    </location>
</feature>
<evidence type="ECO:0000256" key="6">
    <source>
        <dbReference type="ARBA" id="ARBA00022777"/>
    </source>
</evidence>
<keyword evidence="6 13" id="KW-0418">Kinase</keyword>
<feature type="region of interest" description="Disordered" evidence="9">
    <location>
        <begin position="327"/>
        <end position="351"/>
    </location>
</feature>
<proteinExistence type="predicted"/>
<evidence type="ECO:0000256" key="10">
    <source>
        <dbReference type="SAM" id="Phobius"/>
    </source>
</evidence>
<dbReference type="Pfam" id="PF02518">
    <property type="entry name" value="HATPase_c"/>
    <property type="match status" value="1"/>
</dbReference>
<dbReference type="EC" id="2.7.13.3" evidence="2"/>
<dbReference type="CDD" id="cd16917">
    <property type="entry name" value="HATPase_UhpB-NarQ-NarX-like"/>
    <property type="match status" value="1"/>
</dbReference>
<evidence type="ECO:0000259" key="12">
    <source>
        <dbReference type="Pfam" id="PF07730"/>
    </source>
</evidence>
<dbReference type="InterPro" id="IPR036890">
    <property type="entry name" value="HATPase_C_sf"/>
</dbReference>
<dbReference type="RefSeq" id="WP_184391458.1">
    <property type="nucleotide sequence ID" value="NZ_BAAAJD010000013.1"/>
</dbReference>
<feature type="region of interest" description="Disordered" evidence="9">
    <location>
        <begin position="418"/>
        <end position="438"/>
    </location>
</feature>
<keyword evidence="10" id="KW-1133">Transmembrane helix</keyword>
<evidence type="ECO:0000256" key="4">
    <source>
        <dbReference type="ARBA" id="ARBA00022679"/>
    </source>
</evidence>
<comment type="caution">
    <text evidence="13">The sequence shown here is derived from an EMBL/GenBank/DDBJ whole genome shotgun (WGS) entry which is preliminary data.</text>
</comment>
<dbReference type="GO" id="GO:0046983">
    <property type="term" value="F:protein dimerization activity"/>
    <property type="evidence" value="ECO:0007669"/>
    <property type="project" value="InterPro"/>
</dbReference>
<keyword evidence="10" id="KW-0472">Membrane</keyword>
<evidence type="ECO:0000256" key="3">
    <source>
        <dbReference type="ARBA" id="ARBA00022553"/>
    </source>
</evidence>
<keyword evidence="8" id="KW-0902">Two-component regulatory system</keyword>
<keyword evidence="14" id="KW-1185">Reference proteome</keyword>
<keyword evidence="7" id="KW-0067">ATP-binding</keyword>
<evidence type="ECO:0000256" key="2">
    <source>
        <dbReference type="ARBA" id="ARBA00012438"/>
    </source>
</evidence>
<feature type="domain" description="Histidine kinase/HSP90-like ATPase" evidence="11">
    <location>
        <begin position="238"/>
        <end position="327"/>
    </location>
</feature>
<evidence type="ECO:0000256" key="5">
    <source>
        <dbReference type="ARBA" id="ARBA00022741"/>
    </source>
</evidence>
<evidence type="ECO:0000313" key="13">
    <source>
        <dbReference type="EMBL" id="MBB5431802.1"/>
    </source>
</evidence>
<accession>A0A7W8VD23</accession>
<dbReference type="GO" id="GO:0000155">
    <property type="term" value="F:phosphorelay sensor kinase activity"/>
    <property type="evidence" value="ECO:0007669"/>
    <property type="project" value="InterPro"/>
</dbReference>
<protein>
    <recommendedName>
        <fullName evidence="2">histidine kinase</fullName>
        <ecNumber evidence="2">2.7.13.3</ecNumber>
    </recommendedName>
</protein>
<keyword evidence="4" id="KW-0808">Transferase</keyword>
<dbReference type="AlphaFoldDB" id="A0A7W8VD23"/>
<keyword evidence="3" id="KW-0597">Phosphoprotein</keyword>
<evidence type="ECO:0000259" key="11">
    <source>
        <dbReference type="Pfam" id="PF02518"/>
    </source>
</evidence>
<organism evidence="13 14">
    <name type="scientific">Nocardiopsis composta</name>
    <dbReference type="NCBI Taxonomy" id="157465"/>
    <lineage>
        <taxon>Bacteria</taxon>
        <taxon>Bacillati</taxon>
        <taxon>Actinomycetota</taxon>
        <taxon>Actinomycetes</taxon>
        <taxon>Streptosporangiales</taxon>
        <taxon>Nocardiopsidaceae</taxon>
        <taxon>Nocardiopsis</taxon>
    </lineage>
</organism>
<dbReference type="PANTHER" id="PTHR24421">
    <property type="entry name" value="NITRATE/NITRITE SENSOR PROTEIN NARX-RELATED"/>
    <property type="match status" value="1"/>
</dbReference>
<feature type="transmembrane region" description="Helical" evidence="10">
    <location>
        <begin position="359"/>
        <end position="383"/>
    </location>
</feature>
<dbReference type="Proteomes" id="UP000572635">
    <property type="component" value="Unassembled WGS sequence"/>
</dbReference>
<dbReference type="Gene3D" id="1.20.5.1930">
    <property type="match status" value="1"/>
</dbReference>
<dbReference type="InterPro" id="IPR011712">
    <property type="entry name" value="Sig_transdc_His_kin_sub3_dim/P"/>
</dbReference>
<name>A0A7W8VD23_9ACTN</name>
<dbReference type="Gene3D" id="3.30.565.10">
    <property type="entry name" value="Histidine kinase-like ATPase, C-terminal domain"/>
    <property type="match status" value="1"/>
</dbReference>
<dbReference type="EMBL" id="JACHDB010000001">
    <property type="protein sequence ID" value="MBB5431802.1"/>
    <property type="molecule type" value="Genomic_DNA"/>
</dbReference>
<dbReference type="GO" id="GO:0016020">
    <property type="term" value="C:membrane"/>
    <property type="evidence" value="ECO:0007669"/>
    <property type="project" value="InterPro"/>
</dbReference>
<evidence type="ECO:0000256" key="7">
    <source>
        <dbReference type="ARBA" id="ARBA00022840"/>
    </source>
</evidence>
<sequence length="472" mass="50399">MRLLPARLRPGHTALACAALVALLALQWPALFLLLPVPVLLTGRLSESPRAAATVYAVGVGAGVVWLSASGQPLGVWVTGGALVLFAVPLPWLVGLYLRSAAALEEAGWERARSLESEARLVAERARMRERSRIAGDLHDAVGHELSLLSLRAGAMEMASDLSRERRSEAAELREAAGRAADRLAEALRVLRADEEAAPLRPSDDSLTALVERSRSSGMDVTLIQREGTRNLPVMVDRAVYRVVQEALTNAARHAPGSAMEVAVETTADEVSVQVTGGAPRPGAPRAQGAGSGTGLVSLRERVRHVGGTFRAGRDGAGWTVSASLPLHGRPRARTAESQEEGGETQRLDPHRRVRRRTAWAIALITGAPVVVALLGYALALAITVHQAATATLEPEVFERLRPGQDRAEVEAMLPERRLHDGPFGGGPPPRGPAGTECGDYRSGSGIFDGDHDRYRLCFDSEELVSAEVLTW</sequence>
<evidence type="ECO:0000256" key="9">
    <source>
        <dbReference type="SAM" id="MobiDB-lite"/>
    </source>
</evidence>
<feature type="transmembrane region" description="Helical" evidence="10">
    <location>
        <begin position="51"/>
        <end position="69"/>
    </location>
</feature>
<keyword evidence="10" id="KW-0812">Transmembrane</keyword>
<evidence type="ECO:0000313" key="14">
    <source>
        <dbReference type="Proteomes" id="UP000572635"/>
    </source>
</evidence>
<dbReference type="InterPro" id="IPR050482">
    <property type="entry name" value="Sensor_HK_TwoCompSys"/>
</dbReference>
<evidence type="ECO:0000256" key="1">
    <source>
        <dbReference type="ARBA" id="ARBA00000085"/>
    </source>
</evidence>
<comment type="catalytic activity">
    <reaction evidence="1">
        <text>ATP + protein L-histidine = ADP + protein N-phospho-L-histidine.</text>
        <dbReference type="EC" id="2.7.13.3"/>
    </reaction>
</comment>
<feature type="transmembrane region" description="Helical" evidence="10">
    <location>
        <begin position="75"/>
        <end position="98"/>
    </location>
</feature>